<dbReference type="InterPro" id="IPR015797">
    <property type="entry name" value="NUDIX_hydrolase-like_dom_sf"/>
</dbReference>
<evidence type="ECO:0000256" key="6">
    <source>
        <dbReference type="ARBA" id="ARBA00023211"/>
    </source>
</evidence>
<dbReference type="SUPFAM" id="SSF55811">
    <property type="entry name" value="Nudix"/>
    <property type="match status" value="1"/>
</dbReference>
<keyword evidence="4 8" id="KW-0378">Hydrolase</keyword>
<reference evidence="8 9" key="1">
    <citation type="submission" date="2020-03" db="EMBL/GenBank/DDBJ databases">
        <title>WGS of the type strain of Planosporangium spp.</title>
        <authorList>
            <person name="Thawai C."/>
        </authorList>
    </citation>
    <scope>NUCLEOTIDE SEQUENCE [LARGE SCALE GENOMIC DNA]</scope>
    <source>
        <strain evidence="8 9">TBRC 5610</strain>
    </source>
</reference>
<dbReference type="InterPro" id="IPR000086">
    <property type="entry name" value="NUDIX_hydrolase_dom"/>
</dbReference>
<organism evidence="8 9">
    <name type="scientific">Planosporangium thailandense</name>
    <dbReference type="NCBI Taxonomy" id="765197"/>
    <lineage>
        <taxon>Bacteria</taxon>
        <taxon>Bacillati</taxon>
        <taxon>Actinomycetota</taxon>
        <taxon>Actinomycetes</taxon>
        <taxon>Micromonosporales</taxon>
        <taxon>Micromonosporaceae</taxon>
        <taxon>Planosporangium</taxon>
    </lineage>
</organism>
<accession>A0ABX0XTE8</accession>
<keyword evidence="5" id="KW-0460">Magnesium</keyword>
<dbReference type="InterPro" id="IPR039121">
    <property type="entry name" value="NUDT19"/>
</dbReference>
<dbReference type="PANTHER" id="PTHR12318:SF0">
    <property type="entry name" value="ACYL-COENZYME A DIPHOSPHATASE NUDT19"/>
    <property type="match status" value="1"/>
</dbReference>
<gene>
    <name evidence="8" type="ORF">HC031_05985</name>
</gene>
<keyword evidence="3" id="KW-0479">Metal-binding</keyword>
<evidence type="ECO:0000256" key="5">
    <source>
        <dbReference type="ARBA" id="ARBA00022842"/>
    </source>
</evidence>
<dbReference type="PANTHER" id="PTHR12318">
    <property type="entry name" value="TESTOSTERONE-REGULATED PROTEIN RP2"/>
    <property type="match status" value="1"/>
</dbReference>
<protein>
    <submittedName>
        <fullName evidence="8">NUDIX hydrolase</fullName>
    </submittedName>
</protein>
<keyword evidence="9" id="KW-1185">Reference proteome</keyword>
<evidence type="ECO:0000256" key="4">
    <source>
        <dbReference type="ARBA" id="ARBA00022801"/>
    </source>
</evidence>
<comment type="caution">
    <text evidence="8">The sequence shown here is derived from an EMBL/GenBank/DDBJ whole genome shotgun (WGS) entry which is preliminary data.</text>
</comment>
<evidence type="ECO:0000313" key="8">
    <source>
        <dbReference type="EMBL" id="NJC69270.1"/>
    </source>
</evidence>
<evidence type="ECO:0000256" key="1">
    <source>
        <dbReference type="ARBA" id="ARBA00001936"/>
    </source>
</evidence>
<dbReference type="RefSeq" id="WP_167924455.1">
    <property type="nucleotide sequence ID" value="NZ_JAATVY010000003.1"/>
</dbReference>
<dbReference type="Gene3D" id="3.90.79.10">
    <property type="entry name" value="Nucleoside Triphosphate Pyrophosphohydrolase"/>
    <property type="match status" value="1"/>
</dbReference>
<sequence length="260" mass="28420">MPDGLLEHVRRFYASGAAPVTPKYASTVLLLREGEPGLEVYLIRRASTMAFAAGMHAFPGGTVDPRDTEVQPAWTGPTPAEWATRLGLSEPLARAVVSAAVREVFEECGVLLAGPDAGTVVGDVSGEEWESARLALIAREVGFAELLAERGLVVRSDLLTPWARWLTPEFEPRRYDTYFFLARLPERQVTRDVGGEAEHVVWGRPEDLVNLRMLPPTVAALRGLTAYRSVDAAMAAERDVTTAVMPRADLDSDPVRLLID</sequence>
<keyword evidence="6" id="KW-0464">Manganese</keyword>
<comment type="cofactor">
    <cofactor evidence="1">
        <name>Mn(2+)</name>
        <dbReference type="ChEBI" id="CHEBI:29035"/>
    </cofactor>
</comment>
<proteinExistence type="predicted"/>
<dbReference type="EMBL" id="JAATVY010000003">
    <property type="protein sequence ID" value="NJC69270.1"/>
    <property type="molecule type" value="Genomic_DNA"/>
</dbReference>
<name>A0ABX0XTE8_9ACTN</name>
<dbReference type="CDD" id="cd18870">
    <property type="entry name" value="NUDIX_AcylCoAdiphos_Nudt19"/>
    <property type="match status" value="1"/>
</dbReference>
<dbReference type="PROSITE" id="PS51462">
    <property type="entry name" value="NUDIX"/>
    <property type="match status" value="1"/>
</dbReference>
<dbReference type="Proteomes" id="UP000722989">
    <property type="component" value="Unassembled WGS sequence"/>
</dbReference>
<evidence type="ECO:0000256" key="2">
    <source>
        <dbReference type="ARBA" id="ARBA00001946"/>
    </source>
</evidence>
<comment type="cofactor">
    <cofactor evidence="2">
        <name>Mg(2+)</name>
        <dbReference type="ChEBI" id="CHEBI:18420"/>
    </cofactor>
</comment>
<evidence type="ECO:0000313" key="9">
    <source>
        <dbReference type="Proteomes" id="UP000722989"/>
    </source>
</evidence>
<feature type="domain" description="Nudix hydrolase" evidence="7">
    <location>
        <begin position="21"/>
        <end position="225"/>
    </location>
</feature>
<evidence type="ECO:0000256" key="3">
    <source>
        <dbReference type="ARBA" id="ARBA00022723"/>
    </source>
</evidence>
<evidence type="ECO:0000259" key="7">
    <source>
        <dbReference type="PROSITE" id="PS51462"/>
    </source>
</evidence>
<dbReference type="GO" id="GO:0016787">
    <property type="term" value="F:hydrolase activity"/>
    <property type="evidence" value="ECO:0007669"/>
    <property type="project" value="UniProtKB-KW"/>
</dbReference>